<protein>
    <recommendedName>
        <fullName evidence="1">DUF7794 domain-containing protein</fullName>
    </recommendedName>
</protein>
<evidence type="ECO:0000313" key="2">
    <source>
        <dbReference type="EMBL" id="MCI23808.1"/>
    </source>
</evidence>
<dbReference type="EMBL" id="LXQA010137990">
    <property type="protein sequence ID" value="MCI23808.1"/>
    <property type="molecule type" value="Genomic_DNA"/>
</dbReference>
<organism evidence="2 3">
    <name type="scientific">Trifolium medium</name>
    <dbReference type="NCBI Taxonomy" id="97028"/>
    <lineage>
        <taxon>Eukaryota</taxon>
        <taxon>Viridiplantae</taxon>
        <taxon>Streptophyta</taxon>
        <taxon>Embryophyta</taxon>
        <taxon>Tracheophyta</taxon>
        <taxon>Spermatophyta</taxon>
        <taxon>Magnoliopsida</taxon>
        <taxon>eudicotyledons</taxon>
        <taxon>Gunneridae</taxon>
        <taxon>Pentapetalae</taxon>
        <taxon>rosids</taxon>
        <taxon>fabids</taxon>
        <taxon>Fabales</taxon>
        <taxon>Fabaceae</taxon>
        <taxon>Papilionoideae</taxon>
        <taxon>50 kb inversion clade</taxon>
        <taxon>NPAAA clade</taxon>
        <taxon>Hologalegina</taxon>
        <taxon>IRL clade</taxon>
        <taxon>Trifolieae</taxon>
        <taxon>Trifolium</taxon>
    </lineage>
</organism>
<dbReference type="Proteomes" id="UP000265520">
    <property type="component" value="Unassembled WGS sequence"/>
</dbReference>
<comment type="caution">
    <text evidence="2">The sequence shown here is derived from an EMBL/GenBank/DDBJ whole genome shotgun (WGS) entry which is preliminary data.</text>
</comment>
<evidence type="ECO:0000313" key="3">
    <source>
        <dbReference type="Proteomes" id="UP000265520"/>
    </source>
</evidence>
<dbReference type="InterPro" id="IPR056696">
    <property type="entry name" value="DUF7794"/>
</dbReference>
<dbReference type="PANTHER" id="PTHR37735:SF1">
    <property type="entry name" value="OS08G0567000 PROTEIN"/>
    <property type="match status" value="1"/>
</dbReference>
<feature type="non-terminal residue" evidence="2">
    <location>
        <position position="67"/>
    </location>
</feature>
<proteinExistence type="predicted"/>
<dbReference type="AlphaFoldDB" id="A0A392QHZ1"/>
<dbReference type="Pfam" id="PF25070">
    <property type="entry name" value="DUF7794"/>
    <property type="match status" value="1"/>
</dbReference>
<name>A0A392QHZ1_9FABA</name>
<evidence type="ECO:0000259" key="1">
    <source>
        <dbReference type="Pfam" id="PF25070"/>
    </source>
</evidence>
<dbReference type="PANTHER" id="PTHR37735">
    <property type="entry name" value="OS08G0567000 PROTEIN"/>
    <property type="match status" value="1"/>
</dbReference>
<accession>A0A392QHZ1</accession>
<keyword evidence="3" id="KW-1185">Reference proteome</keyword>
<reference evidence="2 3" key="1">
    <citation type="journal article" date="2018" name="Front. Plant Sci.">
        <title>Red Clover (Trifolium pratense) and Zigzag Clover (T. medium) - A Picture of Genomic Similarities and Differences.</title>
        <authorList>
            <person name="Dluhosova J."/>
            <person name="Istvanek J."/>
            <person name="Nedelnik J."/>
            <person name="Repkova J."/>
        </authorList>
    </citation>
    <scope>NUCLEOTIDE SEQUENCE [LARGE SCALE GENOMIC DNA]</scope>
    <source>
        <strain evidence="3">cv. 10/8</strain>
        <tissue evidence="2">Leaf</tissue>
    </source>
</reference>
<dbReference type="GO" id="GO:0012505">
    <property type="term" value="C:endomembrane system"/>
    <property type="evidence" value="ECO:0007669"/>
    <property type="project" value="TreeGrafter"/>
</dbReference>
<sequence>MMQVLQEQEEAEVIAQHGVELLLVTLTKIFGSLQEAYKGQIVGIIYCQTATPQESGKKFDVIFTPPH</sequence>
<feature type="domain" description="DUF7794" evidence="1">
    <location>
        <begin position="2"/>
        <end position="48"/>
    </location>
</feature>